<keyword evidence="2" id="KW-1185">Reference proteome</keyword>
<name>M0JPX9_9EURY</name>
<dbReference type="PATRIC" id="fig|662476.7.peg.3269"/>
<evidence type="ECO:0008006" key="3">
    <source>
        <dbReference type="Google" id="ProtNLM"/>
    </source>
</evidence>
<dbReference type="Proteomes" id="UP000011659">
    <property type="component" value="Unassembled WGS sequence"/>
</dbReference>
<dbReference type="EMBL" id="AOLR01000030">
    <property type="protein sequence ID" value="EMA11036.1"/>
    <property type="molecule type" value="Genomic_DNA"/>
</dbReference>
<dbReference type="AlphaFoldDB" id="M0JPX9"/>
<gene>
    <name evidence="1" type="ORF">C436_16330</name>
</gene>
<evidence type="ECO:0000313" key="2">
    <source>
        <dbReference type="Proteomes" id="UP000011659"/>
    </source>
</evidence>
<dbReference type="GeneID" id="64825261"/>
<sequence>MQCHFNRISLSWAKRAITESCPDRLYPLIAGLYQTAFPPDTTEGAAAAAILDREEGVPASLPAAALEHVQVLPQRTDLLEHLPTSGTAAEFGTGDGSFAESISRVTRPETLYLVDQWDNDEERQAVKQRFSGHQGTVHLRDAEPITVLRETDTDSLDWVYINSSHEYEATLAELRESQRAVADDGYITGDDYKIVNGVIPAVHQFCSETDWRLASLTLETHGRRSYALHKP</sequence>
<dbReference type="Gene3D" id="3.40.50.150">
    <property type="entry name" value="Vaccinia Virus protein VP39"/>
    <property type="match status" value="1"/>
</dbReference>
<dbReference type="SUPFAM" id="SSF53335">
    <property type="entry name" value="S-adenosyl-L-methionine-dependent methyltransferases"/>
    <property type="match status" value="1"/>
</dbReference>
<dbReference type="InterPro" id="IPR029063">
    <property type="entry name" value="SAM-dependent_MTases_sf"/>
</dbReference>
<dbReference type="RefSeq" id="WP_004965395.1">
    <property type="nucleotide sequence ID" value="NZ_AOLR01000030.1"/>
</dbReference>
<evidence type="ECO:0000313" key="1">
    <source>
        <dbReference type="EMBL" id="EMA11036.1"/>
    </source>
</evidence>
<protein>
    <recommendedName>
        <fullName evidence="3">Class I SAM-dependent methyltransferase</fullName>
    </recommendedName>
</protein>
<proteinExistence type="predicted"/>
<accession>M0JPX9</accession>
<reference evidence="1 2" key="1">
    <citation type="journal article" date="2014" name="PLoS Genet.">
        <title>Phylogenetically driven sequencing of extremely halophilic archaea reveals strategies for static and dynamic osmo-response.</title>
        <authorList>
            <person name="Becker E.A."/>
            <person name="Seitzer P.M."/>
            <person name="Tritt A."/>
            <person name="Larsen D."/>
            <person name="Krusor M."/>
            <person name="Yao A.I."/>
            <person name="Wu D."/>
            <person name="Madern D."/>
            <person name="Eisen J.A."/>
            <person name="Darling A.E."/>
            <person name="Facciotti M.T."/>
        </authorList>
    </citation>
    <scope>NUCLEOTIDE SEQUENCE [LARGE SCALE GENOMIC DNA]</scope>
    <source>
        <strain evidence="1 2">ATCC 33800</strain>
    </source>
</reference>
<comment type="caution">
    <text evidence="1">The sequence shown here is derived from an EMBL/GenBank/DDBJ whole genome shotgun (WGS) entry which is preliminary data.</text>
</comment>
<organism evidence="1 2">
    <name type="scientific">Haloarcula marismortui ATCC 33800</name>
    <dbReference type="NCBI Taxonomy" id="662476"/>
    <lineage>
        <taxon>Archaea</taxon>
        <taxon>Methanobacteriati</taxon>
        <taxon>Methanobacteriota</taxon>
        <taxon>Stenosarchaea group</taxon>
        <taxon>Halobacteria</taxon>
        <taxon>Halobacteriales</taxon>
        <taxon>Haloarculaceae</taxon>
        <taxon>Haloarcula</taxon>
    </lineage>
</organism>
<dbReference type="Pfam" id="PF13578">
    <property type="entry name" value="Methyltransf_24"/>
    <property type="match status" value="1"/>
</dbReference>